<evidence type="ECO:0000256" key="1">
    <source>
        <dbReference type="ARBA" id="ARBA00004127"/>
    </source>
</evidence>
<evidence type="ECO:0000256" key="4">
    <source>
        <dbReference type="ARBA" id="ARBA00023136"/>
    </source>
</evidence>
<feature type="transmembrane region" description="Helical" evidence="5">
    <location>
        <begin position="65"/>
        <end position="89"/>
    </location>
</feature>
<feature type="transmembrane region" description="Helical" evidence="5">
    <location>
        <begin position="141"/>
        <end position="159"/>
    </location>
</feature>
<keyword evidence="2 5" id="KW-0812">Transmembrane</keyword>
<proteinExistence type="predicted"/>
<keyword evidence="7" id="KW-1185">Reference proteome</keyword>
<dbReference type="GO" id="GO:0016020">
    <property type="term" value="C:membrane"/>
    <property type="evidence" value="ECO:0007669"/>
    <property type="project" value="InterPro"/>
</dbReference>
<dbReference type="PANTHER" id="PTHR12242">
    <property type="entry name" value="OS02G0130600 PROTEIN-RELATED"/>
    <property type="match status" value="1"/>
</dbReference>
<comment type="subcellular location">
    <subcellularLocation>
        <location evidence="1">Endomembrane system</location>
        <topology evidence="1">Multi-pass membrane protein</topology>
    </subcellularLocation>
</comment>
<keyword evidence="4 5" id="KW-0472">Membrane</keyword>
<feature type="transmembrane region" description="Helical" evidence="5">
    <location>
        <begin position="110"/>
        <end position="129"/>
    </location>
</feature>
<dbReference type="PANTHER" id="PTHR12242:SF1">
    <property type="entry name" value="MYND-TYPE DOMAIN-CONTAINING PROTEIN"/>
    <property type="match status" value="1"/>
</dbReference>
<organism evidence="6 7">
    <name type="scientific">Mycena pura</name>
    <dbReference type="NCBI Taxonomy" id="153505"/>
    <lineage>
        <taxon>Eukaryota</taxon>
        <taxon>Fungi</taxon>
        <taxon>Dikarya</taxon>
        <taxon>Basidiomycota</taxon>
        <taxon>Agaricomycotina</taxon>
        <taxon>Agaricomycetes</taxon>
        <taxon>Agaricomycetidae</taxon>
        <taxon>Agaricales</taxon>
        <taxon>Marasmiineae</taxon>
        <taxon>Mycenaceae</taxon>
        <taxon>Mycena</taxon>
    </lineage>
</organism>
<reference evidence="6" key="1">
    <citation type="submission" date="2023-03" db="EMBL/GenBank/DDBJ databases">
        <title>Massive genome expansion in bonnet fungi (Mycena s.s.) driven by repeated elements and novel gene families across ecological guilds.</title>
        <authorList>
            <consortium name="Lawrence Berkeley National Laboratory"/>
            <person name="Harder C.B."/>
            <person name="Miyauchi S."/>
            <person name="Viragh M."/>
            <person name="Kuo A."/>
            <person name="Thoen E."/>
            <person name="Andreopoulos B."/>
            <person name="Lu D."/>
            <person name="Skrede I."/>
            <person name="Drula E."/>
            <person name="Henrissat B."/>
            <person name="Morin E."/>
            <person name="Kohler A."/>
            <person name="Barry K."/>
            <person name="LaButti K."/>
            <person name="Morin E."/>
            <person name="Salamov A."/>
            <person name="Lipzen A."/>
            <person name="Mereny Z."/>
            <person name="Hegedus B."/>
            <person name="Baldrian P."/>
            <person name="Stursova M."/>
            <person name="Weitz H."/>
            <person name="Taylor A."/>
            <person name="Grigoriev I.V."/>
            <person name="Nagy L.G."/>
            <person name="Martin F."/>
            <person name="Kauserud H."/>
        </authorList>
    </citation>
    <scope>NUCLEOTIDE SEQUENCE</scope>
    <source>
        <strain evidence="6">9144</strain>
    </source>
</reference>
<dbReference type="EMBL" id="JARJCW010000045">
    <property type="protein sequence ID" value="KAJ7205018.1"/>
    <property type="molecule type" value="Genomic_DNA"/>
</dbReference>
<feature type="transmembrane region" description="Helical" evidence="5">
    <location>
        <begin position="171"/>
        <end position="192"/>
    </location>
</feature>
<evidence type="ECO:0000313" key="6">
    <source>
        <dbReference type="EMBL" id="KAJ7205018.1"/>
    </source>
</evidence>
<dbReference type="AlphaFoldDB" id="A0AAD6YA54"/>
<evidence type="ECO:0000256" key="3">
    <source>
        <dbReference type="ARBA" id="ARBA00022989"/>
    </source>
</evidence>
<evidence type="ECO:0000256" key="5">
    <source>
        <dbReference type="SAM" id="Phobius"/>
    </source>
</evidence>
<name>A0AAD6YA54_9AGAR</name>
<dbReference type="Proteomes" id="UP001219525">
    <property type="component" value="Unassembled WGS sequence"/>
</dbReference>
<evidence type="ECO:0000256" key="2">
    <source>
        <dbReference type="ARBA" id="ARBA00022692"/>
    </source>
</evidence>
<dbReference type="GO" id="GO:0012505">
    <property type="term" value="C:endomembrane system"/>
    <property type="evidence" value="ECO:0007669"/>
    <property type="project" value="UniProtKB-SubCell"/>
</dbReference>
<evidence type="ECO:0000313" key="7">
    <source>
        <dbReference type="Proteomes" id="UP001219525"/>
    </source>
</evidence>
<dbReference type="Pfam" id="PF04750">
    <property type="entry name" value="Far-17a_AIG1"/>
    <property type="match status" value="1"/>
</dbReference>
<gene>
    <name evidence="6" type="ORF">GGX14DRAFT_645613</name>
</gene>
<sequence>MRSLSSVLQLDPFDTRHLLVTSPFLRPSALAAVRLVIACYTLATLAFSIFWGITVTRDAAGYFSYFTHLCYCGLCGYFFAAGLQTAVYAARGERGYLLQGWAKLWRFLHLALLSTVTTFPFLVSIVYWALLANASTFDSRFNAWSAISVHLLNSVFALFEIGLTNTCAPSWLFLPLGLLLLLGYVGVVYITHAAQGFYPYPFMAPNGHPLKLALHLLGIALAECVIFAAVYGLVVLRQRLTPIDMGHFPDERGSSEAPNRPPIQNSC</sequence>
<protein>
    <submittedName>
        <fullName evidence="6">Uncharacterized protein</fullName>
    </submittedName>
</protein>
<accession>A0AAD6YA54</accession>
<feature type="transmembrane region" description="Helical" evidence="5">
    <location>
        <begin position="212"/>
        <end position="236"/>
    </location>
</feature>
<dbReference type="InterPro" id="IPR006838">
    <property type="entry name" value="ADTRP_AIG1"/>
</dbReference>
<keyword evidence="3 5" id="KW-1133">Transmembrane helix</keyword>
<comment type="caution">
    <text evidence="6">The sequence shown here is derived from an EMBL/GenBank/DDBJ whole genome shotgun (WGS) entry which is preliminary data.</text>
</comment>
<feature type="transmembrane region" description="Helical" evidence="5">
    <location>
        <begin position="31"/>
        <end position="53"/>
    </location>
</feature>